<dbReference type="Proteomes" id="UP001085076">
    <property type="component" value="Miscellaneous, Linkage group lg10"/>
</dbReference>
<comment type="caution">
    <text evidence="3">Lacks conserved residue(s) required for the propagation of feature annotation.</text>
</comment>
<feature type="region of interest" description="Leucine repeat II (LRII)" evidence="3">
    <location>
        <begin position="548"/>
        <end position="580"/>
    </location>
</feature>
<dbReference type="AlphaFoldDB" id="A0A9D5H423"/>
<feature type="short sequence motif" description="VHIID" evidence="3">
    <location>
        <begin position="498"/>
        <end position="502"/>
    </location>
</feature>
<keyword evidence="1" id="KW-0805">Transcription regulation</keyword>
<evidence type="ECO:0000256" key="1">
    <source>
        <dbReference type="ARBA" id="ARBA00023015"/>
    </source>
</evidence>
<comment type="similarity">
    <text evidence="3">Belongs to the GRAS family.</text>
</comment>
<sequence length="778" mass="88658">MVTDQGFQELAAMASGFKYDDFFPNQYSFNGHRLEQPNTLYNHQDFVENPYAHVPPIQNSHTASSSPTMVVAARGSPEEDSEIFSDIALTYISRMLMEEDIDEKVNMYQQQAALRAAEKPFYDILGEKYPYPLSPDQPPLYPNHSLESPDDSISIHYSHHYANTKNGIIDGNSNGITDHRYPYDSVYNPQIQFHPASVDSLTNLQQERQQRGHLHSALQVFRLITLLSLPSAPQRVLVTQWKWRGVEEAKKFLPSDDKLVVDLEANCVSLHPAPKKKGSNRWHEVKAEEEEDYISFGSRGRKNPNSEDLALQEGRSNKQSAVYSEEALRSDMFDLVLLCHKGMCKKGGVQALREALQSGTSKNLQNSQAKGSVSGKARGKKQNKKEVVDLRTLLIHCAQAVAADDRRTANELLKQIRHHSSPFGDGSQRLAQCFADGLEARLAGTGSQIYQSLVAKRTSATDILKAYQLYLAACPFKKITHFLSNQTILNVAEKASRVHIIDFGIYFGFQWPCLIQRLSSRPGGPPMLRITGIDVPQPGFRPTERIEETGRRLANYASSFRVPFEYCSISSKWETIRVEDLKLDKDEVLIVNCLYRFRNLVDETVVVDSPRNKVLNTIRKANPDVFIHGIVNGSYSAPFFVTRFREALFHFSALFDMLDTTVPREDAQRLLIERDLFGREALNVISCEGSERVERPETYKQWQVRNLRAGFEQMPLDPDIMKRAKDRVKSNYHKDFVIDEDSRWMLQGWKGREECCCRVVHAKISESWDGDRKTLIRR</sequence>
<feature type="region of interest" description="SAW" evidence="3">
    <location>
        <begin position="686"/>
        <end position="761"/>
    </location>
</feature>
<reference evidence="5" key="1">
    <citation type="submission" date="2021-03" db="EMBL/GenBank/DDBJ databases">
        <authorList>
            <person name="Li Z."/>
            <person name="Yang C."/>
        </authorList>
    </citation>
    <scope>NUCLEOTIDE SEQUENCE</scope>
    <source>
        <strain evidence="5">Dzin_1.0</strain>
        <tissue evidence="5">Leaf</tissue>
    </source>
</reference>
<feature type="region of interest" description="Disordered" evidence="4">
    <location>
        <begin position="295"/>
        <end position="317"/>
    </location>
</feature>
<comment type="caution">
    <text evidence="5">The sequence shown here is derived from an EMBL/GenBank/DDBJ whole genome shotgun (WGS) entry which is preliminary data.</text>
</comment>
<reference evidence="5" key="2">
    <citation type="journal article" date="2022" name="Hortic Res">
        <title>The genome of Dioscorea zingiberensis sheds light on the biosynthesis, origin and evolution of the medicinally important diosgenin saponins.</title>
        <authorList>
            <person name="Li Y."/>
            <person name="Tan C."/>
            <person name="Li Z."/>
            <person name="Guo J."/>
            <person name="Li S."/>
            <person name="Chen X."/>
            <person name="Wang C."/>
            <person name="Dai X."/>
            <person name="Yang H."/>
            <person name="Song W."/>
            <person name="Hou L."/>
            <person name="Xu J."/>
            <person name="Tong Z."/>
            <person name="Xu A."/>
            <person name="Yuan X."/>
            <person name="Wang W."/>
            <person name="Yang Q."/>
            <person name="Chen L."/>
            <person name="Sun Z."/>
            <person name="Wang K."/>
            <person name="Pan B."/>
            <person name="Chen J."/>
            <person name="Bao Y."/>
            <person name="Liu F."/>
            <person name="Qi X."/>
            <person name="Gang D.R."/>
            <person name="Wen J."/>
            <person name="Li J."/>
        </authorList>
    </citation>
    <scope>NUCLEOTIDE SEQUENCE</scope>
    <source>
        <strain evidence="5">Dzin_1.0</strain>
    </source>
</reference>
<evidence type="ECO:0000313" key="5">
    <source>
        <dbReference type="EMBL" id="KAJ0962419.1"/>
    </source>
</evidence>
<keyword evidence="2" id="KW-0804">Transcription</keyword>
<evidence type="ECO:0000313" key="6">
    <source>
        <dbReference type="Proteomes" id="UP001085076"/>
    </source>
</evidence>
<evidence type="ECO:0000256" key="3">
    <source>
        <dbReference type="PROSITE-ProRule" id="PRU01191"/>
    </source>
</evidence>
<dbReference type="EMBL" id="JAGGNH010000010">
    <property type="protein sequence ID" value="KAJ0962419.1"/>
    <property type="molecule type" value="Genomic_DNA"/>
</dbReference>
<name>A0A9D5H423_9LILI</name>
<feature type="compositionally biased region" description="Polar residues" evidence="4">
    <location>
        <begin position="358"/>
        <end position="371"/>
    </location>
</feature>
<keyword evidence="6" id="KW-1185">Reference proteome</keyword>
<organism evidence="5 6">
    <name type="scientific">Dioscorea zingiberensis</name>
    <dbReference type="NCBI Taxonomy" id="325984"/>
    <lineage>
        <taxon>Eukaryota</taxon>
        <taxon>Viridiplantae</taxon>
        <taxon>Streptophyta</taxon>
        <taxon>Embryophyta</taxon>
        <taxon>Tracheophyta</taxon>
        <taxon>Spermatophyta</taxon>
        <taxon>Magnoliopsida</taxon>
        <taxon>Liliopsida</taxon>
        <taxon>Dioscoreales</taxon>
        <taxon>Dioscoreaceae</taxon>
        <taxon>Dioscorea</taxon>
    </lineage>
</organism>
<evidence type="ECO:0000256" key="2">
    <source>
        <dbReference type="ARBA" id="ARBA00023163"/>
    </source>
</evidence>
<accession>A0A9D5H423</accession>
<dbReference type="InterPro" id="IPR005202">
    <property type="entry name" value="TF_GRAS"/>
</dbReference>
<evidence type="ECO:0000256" key="4">
    <source>
        <dbReference type="SAM" id="MobiDB-lite"/>
    </source>
</evidence>
<feature type="region of interest" description="Disordered" evidence="4">
    <location>
        <begin position="358"/>
        <end position="381"/>
    </location>
</feature>
<feature type="region of interest" description="Leucine repeat I (LRI)" evidence="3">
    <location>
        <begin position="388"/>
        <end position="448"/>
    </location>
</feature>
<dbReference type="PROSITE" id="PS50985">
    <property type="entry name" value="GRAS"/>
    <property type="match status" value="1"/>
</dbReference>
<gene>
    <name evidence="5" type="ORF">J5N97_030247</name>
</gene>
<feature type="region of interest" description="VHIID" evidence="3">
    <location>
        <begin position="467"/>
        <end position="532"/>
    </location>
</feature>
<proteinExistence type="inferred from homology"/>
<protein>
    <recommendedName>
        <fullName evidence="7">Scarecrow-like protein 9</fullName>
    </recommendedName>
</protein>
<dbReference type="PANTHER" id="PTHR31636">
    <property type="entry name" value="OSJNBA0084A10.13 PROTEIN-RELATED"/>
    <property type="match status" value="1"/>
</dbReference>
<dbReference type="OrthoDB" id="47276at2759"/>
<dbReference type="Pfam" id="PF03514">
    <property type="entry name" value="GRAS"/>
    <property type="match status" value="1"/>
</dbReference>
<evidence type="ECO:0008006" key="7">
    <source>
        <dbReference type="Google" id="ProtNLM"/>
    </source>
</evidence>